<dbReference type="EMBL" id="CP040626">
    <property type="protein sequence ID" value="QMW91379.1"/>
    <property type="molecule type" value="Genomic_DNA"/>
</dbReference>
<sequence length="505" mass="60413">MYYDVDKKIDYREILLDPFNPRFDGKLKKMTQRQIIEHIKKGNDYKELLESMKKGIRWINLIVIRPIDDLDLETKEKINISDISKYKYIVIEGNTRLACLYDHTLEKESNNIPVSIFRLSDNEKNDSFKRKEYNLEIMYIQGQANILKVKDWNEKPKCEHVYRTFIERRKLNNSEKVSKIIKDLAERFSGNSKDIKKALVRCSIVRKFQSFGYKIDEKDWSYLEAVETGEGNSYMGLNDMYEFDSNLTEKSQKILRDRYEEYYNLVQDYKSQNKNSKKFRNEFKKKYLKDTNINIPLESTTPTKIIIEDSNEKNDNKKNKKNVSSDDFIKNQNKNITKIRNEFIKQKKDIDIKKSINIEGKDIYVPHTEIDLYGNFMLLKYIYPKYININIPSYSQNTTYDSLAYYDNDEENLFWCDFKKVLPNEINNCIENLHTIICWEISHKDIYNNFVGLCMSGEKINLILKKNELKEPGYKFQLINEEKNINIEIIELKDIWEIVTRKKFM</sequence>
<protein>
    <submittedName>
        <fullName evidence="1">Uncharacterized protein</fullName>
    </submittedName>
</protein>
<dbReference type="GeneID" id="92944601"/>
<dbReference type="AlphaFoldDB" id="A0AAP9UFL9"/>
<organism evidence="1 2">
    <name type="scientific">Clostridium butyricum</name>
    <dbReference type="NCBI Taxonomy" id="1492"/>
    <lineage>
        <taxon>Bacteria</taxon>
        <taxon>Bacillati</taxon>
        <taxon>Bacillota</taxon>
        <taxon>Clostridia</taxon>
        <taxon>Eubacteriales</taxon>
        <taxon>Clostridiaceae</taxon>
        <taxon>Clostridium</taxon>
    </lineage>
</organism>
<dbReference type="RefSeq" id="WP_035763461.1">
    <property type="nucleotide sequence ID" value="NZ_AP019716.1"/>
</dbReference>
<accession>A0AAP9UFL9</accession>
<proteinExistence type="predicted"/>
<evidence type="ECO:0000313" key="1">
    <source>
        <dbReference type="EMBL" id="QMW91379.1"/>
    </source>
</evidence>
<reference evidence="1 2" key="1">
    <citation type="submission" date="2019-05" db="EMBL/GenBank/DDBJ databases">
        <authorList>
            <person name="Schori C."/>
            <person name="Ahrens C."/>
        </authorList>
    </citation>
    <scope>NUCLEOTIDE SEQUENCE [LARGE SCALE GENOMIC DNA]</scope>
    <source>
        <strain evidence="1 2">DSM 10702</strain>
    </source>
</reference>
<gene>
    <name evidence="1" type="ORF">FF104_10530</name>
</gene>
<evidence type="ECO:0000313" key="2">
    <source>
        <dbReference type="Proteomes" id="UP000515243"/>
    </source>
</evidence>
<name>A0AAP9UFL9_CLOBU</name>
<dbReference type="Proteomes" id="UP000515243">
    <property type="component" value="Chromosome 1"/>
</dbReference>